<dbReference type="GO" id="GO:0003964">
    <property type="term" value="F:RNA-directed DNA polymerase activity"/>
    <property type="evidence" value="ECO:0007669"/>
    <property type="project" value="UniProtKB-KW"/>
</dbReference>
<dbReference type="InterPro" id="IPR043502">
    <property type="entry name" value="DNA/RNA_pol_sf"/>
</dbReference>
<dbReference type="PROSITE" id="PS50878">
    <property type="entry name" value="RT_POL"/>
    <property type="match status" value="1"/>
</dbReference>
<evidence type="ECO:0000256" key="1">
    <source>
        <dbReference type="SAM" id="MobiDB-lite"/>
    </source>
</evidence>
<dbReference type="Proteomes" id="UP000499080">
    <property type="component" value="Unassembled WGS sequence"/>
</dbReference>
<accession>A0A4Y2X2X8</accession>
<sequence length="291" mass="33404">MENCYNSSHYKTRKKQQDPSSYRPISLLSTLSKIAEAIILNRIEDTIDAQLIPYQFGFRKNLSTVQQLLRITEFVREGMDEGWDTVAVFLDIAKAFDRVWTDALLYKLIVLRIPGSIIRLMATCLRGRRFSIRVGSNLSSERAIAAGVVQGSKVGPKFFNICINDIPSSRNCQTRLCLFVDDTAVMITGASCNITNELNSYLDLLGKWMISWKIKINTDKCQAAYFSRRRNNPDQPKLYRRAIPWSDSTKYLGVIRDKRLTFKNHIDSNSQCHQIHSISTHRQKIKTLSEQ</sequence>
<dbReference type="CDD" id="cd01650">
    <property type="entry name" value="RT_nLTR_like"/>
    <property type="match status" value="1"/>
</dbReference>
<keyword evidence="4" id="KW-1185">Reference proteome</keyword>
<dbReference type="OrthoDB" id="412981at2759"/>
<dbReference type="SUPFAM" id="SSF56672">
    <property type="entry name" value="DNA/RNA polymerases"/>
    <property type="match status" value="1"/>
</dbReference>
<dbReference type="AlphaFoldDB" id="A0A4Y2X2X8"/>
<proteinExistence type="predicted"/>
<evidence type="ECO:0000313" key="3">
    <source>
        <dbReference type="EMBL" id="GBO43863.1"/>
    </source>
</evidence>
<keyword evidence="3" id="KW-0808">Transferase</keyword>
<name>A0A4Y2X2X8_ARAVE</name>
<evidence type="ECO:0000259" key="2">
    <source>
        <dbReference type="PROSITE" id="PS50878"/>
    </source>
</evidence>
<dbReference type="InterPro" id="IPR000477">
    <property type="entry name" value="RT_dom"/>
</dbReference>
<comment type="caution">
    <text evidence="3">The sequence shown here is derived from an EMBL/GenBank/DDBJ whole genome shotgun (WGS) entry which is preliminary data.</text>
</comment>
<organism evidence="3 4">
    <name type="scientific">Araneus ventricosus</name>
    <name type="common">Orbweaver spider</name>
    <name type="synonym">Epeira ventricosa</name>
    <dbReference type="NCBI Taxonomy" id="182803"/>
    <lineage>
        <taxon>Eukaryota</taxon>
        <taxon>Metazoa</taxon>
        <taxon>Ecdysozoa</taxon>
        <taxon>Arthropoda</taxon>
        <taxon>Chelicerata</taxon>
        <taxon>Arachnida</taxon>
        <taxon>Araneae</taxon>
        <taxon>Araneomorphae</taxon>
        <taxon>Entelegynae</taxon>
        <taxon>Araneoidea</taxon>
        <taxon>Araneidae</taxon>
        <taxon>Araneus</taxon>
    </lineage>
</organism>
<gene>
    <name evidence="3" type="primary">pol_703</name>
    <name evidence="3" type="ORF">AVEN_16678_1</name>
</gene>
<reference evidence="3 4" key="1">
    <citation type="journal article" date="2019" name="Sci. Rep.">
        <title>Orb-weaving spider Araneus ventricosus genome elucidates the spidroin gene catalogue.</title>
        <authorList>
            <person name="Kono N."/>
            <person name="Nakamura H."/>
            <person name="Ohtoshi R."/>
            <person name="Moran D.A.P."/>
            <person name="Shinohara A."/>
            <person name="Yoshida Y."/>
            <person name="Fujiwara M."/>
            <person name="Mori M."/>
            <person name="Tomita M."/>
            <person name="Arakawa K."/>
        </authorList>
    </citation>
    <scope>NUCLEOTIDE SEQUENCE [LARGE SCALE GENOMIC DNA]</scope>
</reference>
<feature type="region of interest" description="Disordered" evidence="1">
    <location>
        <begin position="1"/>
        <end position="20"/>
    </location>
</feature>
<keyword evidence="3" id="KW-0695">RNA-directed DNA polymerase</keyword>
<dbReference type="PANTHER" id="PTHR33332">
    <property type="entry name" value="REVERSE TRANSCRIPTASE DOMAIN-CONTAINING PROTEIN"/>
    <property type="match status" value="1"/>
</dbReference>
<dbReference type="Pfam" id="PF00078">
    <property type="entry name" value="RVT_1"/>
    <property type="match status" value="1"/>
</dbReference>
<dbReference type="EMBL" id="BGPR01070429">
    <property type="protein sequence ID" value="GBO43863.1"/>
    <property type="molecule type" value="Genomic_DNA"/>
</dbReference>
<evidence type="ECO:0000313" key="4">
    <source>
        <dbReference type="Proteomes" id="UP000499080"/>
    </source>
</evidence>
<keyword evidence="3" id="KW-0548">Nucleotidyltransferase</keyword>
<feature type="domain" description="Reverse transcriptase" evidence="2">
    <location>
        <begin position="1"/>
        <end position="256"/>
    </location>
</feature>
<protein>
    <submittedName>
        <fullName evidence="3">RNA-directed DNA polymerase from mobile element jockey</fullName>
    </submittedName>
</protein>